<keyword evidence="1" id="KW-0472">Membrane</keyword>
<name>A0A7Z0EV82_9ACTN</name>
<comment type="caution">
    <text evidence="2">The sequence shown here is derived from an EMBL/GenBank/DDBJ whole genome shotgun (WGS) entry which is preliminary data.</text>
</comment>
<gene>
    <name evidence="2" type="ORF">HNR10_005799</name>
</gene>
<proteinExistence type="predicted"/>
<dbReference type="RefSeq" id="WP_179829042.1">
    <property type="nucleotide sequence ID" value="NZ_JACCFS010000001.1"/>
</dbReference>
<keyword evidence="1" id="KW-0812">Transmembrane</keyword>
<sequence length="57" mass="6139">MKRLTSFLRTRLGLPRDDHGYSTETVVVIALLVAMAIAAVGFISATVEKYASNITLG</sequence>
<evidence type="ECO:0000256" key="1">
    <source>
        <dbReference type="SAM" id="Phobius"/>
    </source>
</evidence>
<keyword evidence="3" id="KW-1185">Reference proteome</keyword>
<organism evidence="2 3">
    <name type="scientific">Nocardiopsis aegyptia</name>
    <dbReference type="NCBI Taxonomy" id="220378"/>
    <lineage>
        <taxon>Bacteria</taxon>
        <taxon>Bacillati</taxon>
        <taxon>Actinomycetota</taxon>
        <taxon>Actinomycetes</taxon>
        <taxon>Streptosporangiales</taxon>
        <taxon>Nocardiopsidaceae</taxon>
        <taxon>Nocardiopsis</taxon>
    </lineage>
</organism>
<feature type="transmembrane region" description="Helical" evidence="1">
    <location>
        <begin position="21"/>
        <end position="43"/>
    </location>
</feature>
<protein>
    <submittedName>
        <fullName evidence="2">Uncharacterized protein</fullName>
    </submittedName>
</protein>
<dbReference type="EMBL" id="JACCFS010000001">
    <property type="protein sequence ID" value="NYJ37918.1"/>
    <property type="molecule type" value="Genomic_DNA"/>
</dbReference>
<reference evidence="2 3" key="1">
    <citation type="submission" date="2020-07" db="EMBL/GenBank/DDBJ databases">
        <title>Sequencing the genomes of 1000 actinobacteria strains.</title>
        <authorList>
            <person name="Klenk H.-P."/>
        </authorList>
    </citation>
    <scope>NUCLEOTIDE SEQUENCE [LARGE SCALE GENOMIC DNA]</scope>
    <source>
        <strain evidence="2 3">DSM 44442</strain>
    </source>
</reference>
<keyword evidence="1" id="KW-1133">Transmembrane helix</keyword>
<evidence type="ECO:0000313" key="2">
    <source>
        <dbReference type="EMBL" id="NYJ37918.1"/>
    </source>
</evidence>
<dbReference type="AlphaFoldDB" id="A0A7Z0EV82"/>
<evidence type="ECO:0000313" key="3">
    <source>
        <dbReference type="Proteomes" id="UP000572051"/>
    </source>
</evidence>
<dbReference type="Proteomes" id="UP000572051">
    <property type="component" value="Unassembled WGS sequence"/>
</dbReference>
<accession>A0A7Z0EV82</accession>